<dbReference type="InterPro" id="IPR036770">
    <property type="entry name" value="Ankyrin_rpt-contain_sf"/>
</dbReference>
<dbReference type="SUPFAM" id="SSF48403">
    <property type="entry name" value="Ankyrin repeat"/>
    <property type="match status" value="1"/>
</dbReference>
<dbReference type="PANTHER" id="PTHR24166">
    <property type="entry name" value="ROLLING PEBBLES, ISOFORM B"/>
    <property type="match status" value="1"/>
</dbReference>
<feature type="repeat" description="ANK" evidence="3">
    <location>
        <begin position="554"/>
        <end position="586"/>
    </location>
</feature>
<keyword evidence="1" id="KW-0677">Repeat</keyword>
<keyword evidence="5" id="KW-1185">Reference proteome</keyword>
<dbReference type="InterPro" id="IPR002110">
    <property type="entry name" value="Ankyrin_rpt"/>
</dbReference>
<dbReference type="Proteomes" id="UP000266841">
    <property type="component" value="Unassembled WGS sequence"/>
</dbReference>
<evidence type="ECO:0000256" key="2">
    <source>
        <dbReference type="ARBA" id="ARBA00023043"/>
    </source>
</evidence>
<comment type="caution">
    <text evidence="4">The sequence shown here is derived from an EMBL/GenBank/DDBJ whole genome shotgun (WGS) entry which is preliminary data.</text>
</comment>
<organism evidence="4 5">
    <name type="scientific">Thalassiosira oceanica</name>
    <name type="common">Marine diatom</name>
    <dbReference type="NCBI Taxonomy" id="159749"/>
    <lineage>
        <taxon>Eukaryota</taxon>
        <taxon>Sar</taxon>
        <taxon>Stramenopiles</taxon>
        <taxon>Ochrophyta</taxon>
        <taxon>Bacillariophyta</taxon>
        <taxon>Coscinodiscophyceae</taxon>
        <taxon>Thalassiosirophycidae</taxon>
        <taxon>Thalassiosirales</taxon>
        <taxon>Thalassiosiraceae</taxon>
        <taxon>Thalassiosira</taxon>
    </lineage>
</organism>
<protein>
    <submittedName>
        <fullName evidence="4">Uncharacterized protein</fullName>
    </submittedName>
</protein>
<dbReference type="PROSITE" id="PS50297">
    <property type="entry name" value="ANK_REP_REGION"/>
    <property type="match status" value="2"/>
</dbReference>
<dbReference type="SMART" id="SM00248">
    <property type="entry name" value="ANK"/>
    <property type="match status" value="9"/>
</dbReference>
<gene>
    <name evidence="4" type="ORF">THAOC_06971</name>
</gene>
<evidence type="ECO:0000256" key="3">
    <source>
        <dbReference type="PROSITE-ProRule" id="PRU00023"/>
    </source>
</evidence>
<dbReference type="InterPro" id="IPR050889">
    <property type="entry name" value="Dendritic_Spine_Reg/Scaffold"/>
</dbReference>
<dbReference type="EMBL" id="AGNL01007055">
    <property type="protein sequence ID" value="EJK71571.1"/>
    <property type="molecule type" value="Genomic_DNA"/>
</dbReference>
<dbReference type="AlphaFoldDB" id="K0TDJ9"/>
<evidence type="ECO:0000256" key="1">
    <source>
        <dbReference type="ARBA" id="ARBA00022737"/>
    </source>
</evidence>
<dbReference type="PROSITE" id="PS50088">
    <property type="entry name" value="ANK_REPEAT"/>
    <property type="match status" value="2"/>
</dbReference>
<keyword evidence="2 3" id="KW-0040">ANK repeat</keyword>
<sequence>MPDLVGATSHLTNAEYIRLHANAPPNKLREVVFVRILPSDDVDYLKKLVRDVGGLGYAFKFFWCDNSKSDYGRTWIQYCCHHDAYRCLKWIFDEVEKNHKLARERAERAADKKQLEEMSTLTTDLSEQMEDDGATGDTNIIRQLLHYPSKEYCGSRYVAVAAIRNSPRCLELLLSRGALDPNMIVNEQSTTAAHLAAVRDNVECLRVLGSGQCSNLDETHDAVDETSHGEGFNETKTWQADWAKVNAIGETALHVACRSGSLKSLRYFAGILLQQAAHAMNGAQDETNTVDFSIRSSNGMCCVAEAAKHNQSGVISLLSETICEVLAVEVSRPSPQDALCSPVSFLQSQSTPATIKTNRRRAQSEPLNFASKKKISTPRSHGENTTSQCLPSFVVNLNLRSSFKADDYQSPVHVAAKYGSCDAIEALFDSEHCDVTMRDSMGQTALHVATSNNQADVCQMIVLLAKNFEEDFDVVDILGRTPLYIACLNGFASVGRILLGPSRWRVLCNERRKSPSHEDVAHRPPLHAAVANNHVETVRVLLDYGVEVEQKDNEGRSALSVAAKLGYLDMCHLLIEYGASVNTRSSRNGPTPYAKARKYKHHKVADLIYDMGGR</sequence>
<dbReference type="Gene3D" id="1.25.40.20">
    <property type="entry name" value="Ankyrin repeat-containing domain"/>
    <property type="match status" value="3"/>
</dbReference>
<evidence type="ECO:0000313" key="5">
    <source>
        <dbReference type="Proteomes" id="UP000266841"/>
    </source>
</evidence>
<name>K0TDJ9_THAOC</name>
<dbReference type="PRINTS" id="PR01415">
    <property type="entry name" value="ANKYRIN"/>
</dbReference>
<evidence type="ECO:0000313" key="4">
    <source>
        <dbReference type="EMBL" id="EJK71571.1"/>
    </source>
</evidence>
<reference evidence="4 5" key="1">
    <citation type="journal article" date="2012" name="Genome Biol.">
        <title>Genome and low-iron response of an oceanic diatom adapted to chronic iron limitation.</title>
        <authorList>
            <person name="Lommer M."/>
            <person name="Specht M."/>
            <person name="Roy A.S."/>
            <person name="Kraemer L."/>
            <person name="Andreson R."/>
            <person name="Gutowska M.A."/>
            <person name="Wolf J."/>
            <person name="Bergner S.V."/>
            <person name="Schilhabel M.B."/>
            <person name="Klostermeier U.C."/>
            <person name="Beiko R.G."/>
            <person name="Rosenstiel P."/>
            <person name="Hippler M."/>
            <person name="Laroche J."/>
        </authorList>
    </citation>
    <scope>NUCLEOTIDE SEQUENCE [LARGE SCALE GENOMIC DNA]</scope>
    <source>
        <strain evidence="4 5">CCMP1005</strain>
    </source>
</reference>
<dbReference type="OrthoDB" id="194358at2759"/>
<dbReference type="Pfam" id="PF12796">
    <property type="entry name" value="Ank_2"/>
    <property type="match status" value="2"/>
</dbReference>
<feature type="repeat" description="ANK" evidence="3">
    <location>
        <begin position="521"/>
        <end position="553"/>
    </location>
</feature>
<proteinExistence type="predicted"/>
<dbReference type="PANTHER" id="PTHR24166:SF48">
    <property type="entry name" value="PROTEIN VAPYRIN"/>
    <property type="match status" value="1"/>
</dbReference>
<dbReference type="Pfam" id="PF13637">
    <property type="entry name" value="Ank_4"/>
    <property type="match status" value="1"/>
</dbReference>
<dbReference type="eggNOG" id="KOG4177">
    <property type="taxonomic scope" value="Eukaryota"/>
</dbReference>
<accession>K0TDJ9</accession>